<dbReference type="Pfam" id="PF04188">
    <property type="entry name" value="Mannosyl_trans2"/>
    <property type="match status" value="1"/>
</dbReference>
<sequence>MAGMRQPVQSLHTGRLVVLFMAWKALLTALAALCPGPGYDTSAFILLHPSPHRHIDFQSWSSVDRLTLNLFRWDSLYFVKSAQRGYVHEQEWAFSGAYSMALRVLAEYSFGLDHVSLKHYLWVGIAVSYACHLVSVLVLYRLASVLSSREQNKRMPLVASVLHIVSPASMFLCSPYTEAPFSAFNFSGMLCYVLARSPKTGGTQTVRQDAYLVASGILFALATLLRSNGLLSGLLFLYDVVALLPCILTLQANRHELRRIVFTCVAGGFVAIGFIGPQYLAYEQYCGTTSSYLERRPWCERAIPSVYGWVQSHYWNVGFLRYWTLSNLPLFLLAAPMLWLLLRSGVTFLNNPAGIQSGEPSAHQKMLSDNQTGKDSAQCCFPQLVLPEIMLALAATTSFHVQVVNRLSSGYPIWLLTLAGWVTSQGDGTGRMRTHWVIRGMVMYCLIQGILFANFLPPA</sequence>
<dbReference type="OrthoDB" id="10252502at2759"/>
<evidence type="ECO:0000256" key="7">
    <source>
        <dbReference type="ARBA" id="ARBA00022679"/>
    </source>
</evidence>
<comment type="caution">
    <text evidence="12">Lacks conserved residue(s) required for the propagation of feature annotation.</text>
</comment>
<dbReference type="STRING" id="1448308.A0A2T2N6L6"/>
<keyword evidence="10 12" id="KW-1133">Transmembrane helix</keyword>
<feature type="transmembrane region" description="Helical" evidence="12">
    <location>
        <begin position="155"/>
        <end position="173"/>
    </location>
</feature>
<keyword evidence="5 12" id="KW-0337">GPI-anchor biosynthesis</keyword>
<feature type="transmembrane region" description="Helical" evidence="12">
    <location>
        <begin position="120"/>
        <end position="143"/>
    </location>
</feature>
<dbReference type="UniPathway" id="UPA00196"/>
<evidence type="ECO:0000256" key="8">
    <source>
        <dbReference type="ARBA" id="ARBA00022692"/>
    </source>
</evidence>
<feature type="transmembrane region" description="Helical" evidence="12">
    <location>
        <begin position="260"/>
        <end position="280"/>
    </location>
</feature>
<evidence type="ECO:0000256" key="6">
    <source>
        <dbReference type="ARBA" id="ARBA00022676"/>
    </source>
</evidence>
<comment type="subcellular location">
    <subcellularLocation>
        <location evidence="1 12">Endoplasmic reticulum membrane</location>
        <topology evidence="1 12">Multi-pass membrane protein</topology>
    </subcellularLocation>
</comment>
<dbReference type="GO" id="GO:0005789">
    <property type="term" value="C:endoplasmic reticulum membrane"/>
    <property type="evidence" value="ECO:0007669"/>
    <property type="project" value="UniProtKB-SubCell"/>
</dbReference>
<dbReference type="EC" id="2.4.1.-" evidence="12"/>
<evidence type="ECO:0000256" key="3">
    <source>
        <dbReference type="ARBA" id="ARBA00008698"/>
    </source>
</evidence>
<dbReference type="GO" id="GO:0004376">
    <property type="term" value="F:GPI mannosyltransferase activity"/>
    <property type="evidence" value="ECO:0007669"/>
    <property type="project" value="InterPro"/>
</dbReference>
<keyword evidence="8 12" id="KW-0812">Transmembrane</keyword>
<evidence type="ECO:0000313" key="15">
    <source>
        <dbReference type="Proteomes" id="UP000240883"/>
    </source>
</evidence>
<evidence type="ECO:0000256" key="13">
    <source>
        <dbReference type="SAM" id="SignalP"/>
    </source>
</evidence>
<gene>
    <name evidence="14" type="ORF">BS50DRAFT_578860</name>
</gene>
<dbReference type="Proteomes" id="UP000240883">
    <property type="component" value="Unassembled WGS sequence"/>
</dbReference>
<keyword evidence="13" id="KW-0732">Signal</keyword>
<evidence type="ECO:0000256" key="1">
    <source>
        <dbReference type="ARBA" id="ARBA00004477"/>
    </source>
</evidence>
<keyword evidence="6 12" id="KW-0328">Glycosyltransferase</keyword>
<dbReference type="PANTHER" id="PTHR12468:SF2">
    <property type="entry name" value="GPI MANNOSYLTRANSFERASE 2"/>
    <property type="match status" value="1"/>
</dbReference>
<dbReference type="AlphaFoldDB" id="A0A2T2N6L6"/>
<feature type="chain" id="PRO_5015456714" description="GPI mannosyltransferase 2" evidence="13">
    <location>
        <begin position="32"/>
        <end position="459"/>
    </location>
</feature>
<keyword evidence="9 12" id="KW-0256">Endoplasmic reticulum</keyword>
<feature type="transmembrane region" description="Helical" evidence="12">
    <location>
        <begin position="436"/>
        <end position="456"/>
    </location>
</feature>
<evidence type="ECO:0000256" key="9">
    <source>
        <dbReference type="ARBA" id="ARBA00022824"/>
    </source>
</evidence>
<comment type="function">
    <text evidence="12">Mannosyltransferase involved in glycosylphosphatidylinositol-anchor biosynthesis.</text>
</comment>
<proteinExistence type="inferred from homology"/>
<keyword evidence="11 12" id="KW-0472">Membrane</keyword>
<comment type="pathway">
    <text evidence="2 12">Glycolipid biosynthesis; glycosylphosphatidylinositol-anchor biosynthesis.</text>
</comment>
<keyword evidence="7 12" id="KW-0808">Transferase</keyword>
<protein>
    <recommendedName>
        <fullName evidence="4 12">GPI mannosyltransferase 2</fullName>
        <ecNumber evidence="12">2.4.1.-</ecNumber>
    </recommendedName>
</protein>
<dbReference type="InterPro" id="IPR007315">
    <property type="entry name" value="PIG-V/Gpi18"/>
</dbReference>
<reference evidence="14 15" key="1">
    <citation type="journal article" date="2018" name="Front. Microbiol.">
        <title>Genome-Wide Analysis of Corynespora cassiicola Leaf Fall Disease Putative Effectors.</title>
        <authorList>
            <person name="Lopez D."/>
            <person name="Ribeiro S."/>
            <person name="Label P."/>
            <person name="Fumanal B."/>
            <person name="Venisse J.S."/>
            <person name="Kohler A."/>
            <person name="de Oliveira R.R."/>
            <person name="Labutti K."/>
            <person name="Lipzen A."/>
            <person name="Lail K."/>
            <person name="Bauer D."/>
            <person name="Ohm R.A."/>
            <person name="Barry K.W."/>
            <person name="Spatafora J."/>
            <person name="Grigoriev I.V."/>
            <person name="Martin F.M."/>
            <person name="Pujade-Renaud V."/>
        </authorList>
    </citation>
    <scope>NUCLEOTIDE SEQUENCE [LARGE SCALE GENOMIC DNA]</scope>
    <source>
        <strain evidence="14 15">Philippines</strain>
    </source>
</reference>
<accession>A0A2T2N6L6</accession>
<name>A0A2T2N6L6_CORCC</name>
<evidence type="ECO:0000313" key="14">
    <source>
        <dbReference type="EMBL" id="PSN61064.1"/>
    </source>
</evidence>
<dbReference type="GO" id="GO:0000009">
    <property type="term" value="F:alpha-1,6-mannosyltransferase activity"/>
    <property type="evidence" value="ECO:0007669"/>
    <property type="project" value="InterPro"/>
</dbReference>
<comment type="similarity">
    <text evidence="3 12">Belongs to the PIGV family.</text>
</comment>
<evidence type="ECO:0000256" key="5">
    <source>
        <dbReference type="ARBA" id="ARBA00022502"/>
    </source>
</evidence>
<evidence type="ECO:0000256" key="11">
    <source>
        <dbReference type="ARBA" id="ARBA00023136"/>
    </source>
</evidence>
<dbReference type="GO" id="GO:0031501">
    <property type="term" value="C:mannosyltransferase complex"/>
    <property type="evidence" value="ECO:0007669"/>
    <property type="project" value="TreeGrafter"/>
</dbReference>
<organism evidence="14 15">
    <name type="scientific">Corynespora cassiicola Philippines</name>
    <dbReference type="NCBI Taxonomy" id="1448308"/>
    <lineage>
        <taxon>Eukaryota</taxon>
        <taxon>Fungi</taxon>
        <taxon>Dikarya</taxon>
        <taxon>Ascomycota</taxon>
        <taxon>Pezizomycotina</taxon>
        <taxon>Dothideomycetes</taxon>
        <taxon>Pleosporomycetidae</taxon>
        <taxon>Pleosporales</taxon>
        <taxon>Corynesporascaceae</taxon>
        <taxon>Corynespora</taxon>
    </lineage>
</organism>
<dbReference type="EMBL" id="KZ678146">
    <property type="protein sequence ID" value="PSN61064.1"/>
    <property type="molecule type" value="Genomic_DNA"/>
</dbReference>
<feature type="signal peptide" evidence="13">
    <location>
        <begin position="1"/>
        <end position="31"/>
    </location>
</feature>
<evidence type="ECO:0000256" key="12">
    <source>
        <dbReference type="RuleBase" id="RU363112"/>
    </source>
</evidence>
<feature type="transmembrane region" description="Helical" evidence="12">
    <location>
        <begin position="231"/>
        <end position="248"/>
    </location>
</feature>
<dbReference type="PANTHER" id="PTHR12468">
    <property type="entry name" value="GPI MANNOSYLTRANSFERASE 2"/>
    <property type="match status" value="1"/>
</dbReference>
<evidence type="ECO:0000256" key="4">
    <source>
        <dbReference type="ARBA" id="ARBA00013795"/>
    </source>
</evidence>
<feature type="transmembrane region" description="Helical" evidence="12">
    <location>
        <begin position="322"/>
        <end position="342"/>
    </location>
</feature>
<keyword evidence="15" id="KW-1185">Reference proteome</keyword>
<evidence type="ECO:0000256" key="10">
    <source>
        <dbReference type="ARBA" id="ARBA00022989"/>
    </source>
</evidence>
<dbReference type="GO" id="GO:0006506">
    <property type="term" value="P:GPI anchor biosynthetic process"/>
    <property type="evidence" value="ECO:0007669"/>
    <property type="project" value="UniProtKB-UniPathway"/>
</dbReference>
<evidence type="ECO:0000256" key="2">
    <source>
        <dbReference type="ARBA" id="ARBA00004687"/>
    </source>
</evidence>